<sequence length="186" mass="19368">MRLNSRPFWPGVGPGAGLSALALVACSLLPSAAAQAPAAAARPPVLITEEEARREAAAGPAPALPTPTRSLPAPASGPAPPRQVPGIEVLAPVADGRAVPSPLRLQVQFLPPVDARIVPGSFRILYGVLKLDVTERLQRHAQISESGVVVEQAQVPQGTHRLFVRVADEKGRVAEQAVVVRVGAPR</sequence>
<evidence type="ECO:0000313" key="4">
    <source>
        <dbReference type="Proteomes" id="UP000285575"/>
    </source>
</evidence>
<comment type="caution">
    <text evidence="3">The sequence shown here is derived from an EMBL/GenBank/DDBJ whole genome shotgun (WGS) entry which is preliminary data.</text>
</comment>
<evidence type="ECO:0000256" key="1">
    <source>
        <dbReference type="SAM" id="MobiDB-lite"/>
    </source>
</evidence>
<feature type="region of interest" description="Disordered" evidence="1">
    <location>
        <begin position="52"/>
        <end position="84"/>
    </location>
</feature>
<evidence type="ECO:0000256" key="2">
    <source>
        <dbReference type="SAM" id="SignalP"/>
    </source>
</evidence>
<accession>A0A437RL98</accession>
<dbReference type="Proteomes" id="UP000285575">
    <property type="component" value="Unassembled WGS sequence"/>
</dbReference>
<dbReference type="EMBL" id="SACR01000002">
    <property type="protein sequence ID" value="RVU47570.1"/>
    <property type="molecule type" value="Genomic_DNA"/>
</dbReference>
<gene>
    <name evidence="3" type="ORF">EOE66_07500</name>
</gene>
<feature type="chain" id="PRO_5019206832" evidence="2">
    <location>
        <begin position="37"/>
        <end position="186"/>
    </location>
</feature>
<proteinExistence type="predicted"/>
<dbReference type="PROSITE" id="PS51257">
    <property type="entry name" value="PROKAR_LIPOPROTEIN"/>
    <property type="match status" value="1"/>
</dbReference>
<dbReference type="RefSeq" id="WP_128228031.1">
    <property type="nucleotide sequence ID" value="NZ_SACR01000002.1"/>
</dbReference>
<reference evidence="3 4" key="1">
    <citation type="submission" date="2019-01" db="EMBL/GenBank/DDBJ databases">
        <authorList>
            <person name="Chen W.-M."/>
        </authorList>
    </citation>
    <scope>NUCLEOTIDE SEQUENCE [LARGE SCALE GENOMIC DNA]</scope>
    <source>
        <strain evidence="3 4">KYPY4</strain>
    </source>
</reference>
<feature type="compositionally biased region" description="Low complexity" evidence="1">
    <location>
        <begin position="57"/>
        <end position="74"/>
    </location>
</feature>
<evidence type="ECO:0000313" key="3">
    <source>
        <dbReference type="EMBL" id="RVU47570.1"/>
    </source>
</evidence>
<name>A0A437RL98_9BURK</name>
<keyword evidence="4" id="KW-1185">Reference proteome</keyword>
<organism evidence="3 4">
    <name type="scientific">Rubrivivax rivuli</name>
    <dbReference type="NCBI Taxonomy" id="1862385"/>
    <lineage>
        <taxon>Bacteria</taxon>
        <taxon>Pseudomonadati</taxon>
        <taxon>Pseudomonadota</taxon>
        <taxon>Betaproteobacteria</taxon>
        <taxon>Burkholderiales</taxon>
        <taxon>Sphaerotilaceae</taxon>
        <taxon>Rubrivivax</taxon>
    </lineage>
</organism>
<dbReference type="AlphaFoldDB" id="A0A437RL98"/>
<protein>
    <submittedName>
        <fullName evidence="3">Uncharacterized protein</fullName>
    </submittedName>
</protein>
<feature type="signal peptide" evidence="2">
    <location>
        <begin position="1"/>
        <end position="36"/>
    </location>
</feature>
<dbReference type="OrthoDB" id="8907408at2"/>
<keyword evidence="2" id="KW-0732">Signal</keyword>